<accession>A0A6L2ZMT1</accession>
<evidence type="ECO:0000313" key="2">
    <source>
        <dbReference type="Proteomes" id="UP000504714"/>
    </source>
</evidence>
<evidence type="ECO:0000313" key="1">
    <source>
        <dbReference type="EMBL" id="GFN45690.1"/>
    </source>
</evidence>
<reference evidence="1 2" key="1">
    <citation type="submission" date="2020-06" db="EMBL/GenBank/DDBJ databases">
        <title>The genome sequence of Candidatus Regiella insecticola strain Tut.</title>
        <authorList>
            <person name="Nikoh N."/>
            <person name="Tsuchida T."/>
            <person name="Koga R."/>
            <person name="Oshima K."/>
            <person name="Hattori M."/>
            <person name="Fukatsu T."/>
        </authorList>
    </citation>
    <scope>NUCLEOTIDE SEQUENCE [LARGE SCALE GENOMIC DNA]</scope>
    <source>
        <strain evidence="1 2">Tut</strain>
    </source>
</reference>
<dbReference type="AlphaFoldDB" id="A0A6L2ZMT1"/>
<sequence length="43" mass="5028">MIADKIFSYFTEDKRFEIFSLLSDSSMSLNLYIFTLSLVLSIQ</sequence>
<comment type="caution">
    <text evidence="1">The sequence shown here is derived from an EMBL/GenBank/DDBJ whole genome shotgun (WGS) entry which is preliminary data.</text>
</comment>
<proteinExistence type="predicted"/>
<name>A0A6L2ZMT1_9ENTR</name>
<dbReference type="Proteomes" id="UP000504714">
    <property type="component" value="Unassembled WGS sequence"/>
</dbReference>
<organism evidence="1 2">
    <name type="scientific">Candidatus Regiella insecticola</name>
    <dbReference type="NCBI Taxonomy" id="138073"/>
    <lineage>
        <taxon>Bacteria</taxon>
        <taxon>Pseudomonadati</taxon>
        <taxon>Pseudomonadota</taxon>
        <taxon>Gammaproteobacteria</taxon>
        <taxon>Enterobacterales</taxon>
        <taxon>Enterobacteriaceae</taxon>
        <taxon>aphid secondary symbionts</taxon>
        <taxon>Candidatus Regiella</taxon>
    </lineage>
</organism>
<dbReference type="EMBL" id="BLXO01000001">
    <property type="protein sequence ID" value="GFN45690.1"/>
    <property type="molecule type" value="Genomic_DNA"/>
</dbReference>
<protein>
    <submittedName>
        <fullName evidence="1">Uncharacterized protein</fullName>
    </submittedName>
</protein>
<gene>
    <name evidence="1" type="ORF">RINTU1_09570</name>
</gene>